<dbReference type="AlphaFoldDB" id="A0A9W6Q8W0"/>
<dbReference type="RefSeq" id="WP_285738193.1">
    <property type="nucleotide sequence ID" value="NZ_BSSA01000018.1"/>
</dbReference>
<organism evidence="1 2">
    <name type="scientific">Kitasatospora phosalacinea</name>
    <dbReference type="NCBI Taxonomy" id="2065"/>
    <lineage>
        <taxon>Bacteria</taxon>
        <taxon>Bacillati</taxon>
        <taxon>Actinomycetota</taxon>
        <taxon>Actinomycetes</taxon>
        <taxon>Kitasatosporales</taxon>
        <taxon>Streptomycetaceae</taxon>
        <taxon>Kitasatospora</taxon>
    </lineage>
</organism>
<reference evidence="1" key="1">
    <citation type="submission" date="2023-02" db="EMBL/GenBank/DDBJ databases">
        <title>Kitasatospora phosalacinea NBRC 14627.</title>
        <authorList>
            <person name="Ichikawa N."/>
            <person name="Sato H."/>
            <person name="Tonouchi N."/>
        </authorList>
    </citation>
    <scope>NUCLEOTIDE SEQUENCE</scope>
    <source>
        <strain evidence="1">NBRC 14627</strain>
    </source>
</reference>
<dbReference type="Gene3D" id="1.25.10.10">
    <property type="entry name" value="Leucine-rich Repeat Variant"/>
    <property type="match status" value="1"/>
</dbReference>
<dbReference type="SUPFAM" id="SSF48371">
    <property type="entry name" value="ARM repeat"/>
    <property type="match status" value="1"/>
</dbReference>
<dbReference type="EMBL" id="BSSA01000018">
    <property type="protein sequence ID" value="GLW72495.1"/>
    <property type="molecule type" value="Genomic_DNA"/>
</dbReference>
<dbReference type="InterPro" id="IPR016024">
    <property type="entry name" value="ARM-type_fold"/>
</dbReference>
<gene>
    <name evidence="1" type="ORF">Kpho02_47940</name>
</gene>
<sequence length="370" mass="39633">MPRTPLAPGWEPLLAAPAVDRRLGLTWLSGLGSNRAAPVEVLLALLDLDETDCLYRPDLPAAVLDAAATHPELRVRRRAAETARLSPEQWEHLVAATPEPELRRRFAELAEQRLAARRRGRGVAEPPRPDARPPATAAGLTALAAAAPDIAPESLTTALWWVGALHGDGAAMRLLAASPKLLVRRSVARAPRLPADVAELLARDEDRVVRLFLAESCADAPAGMLLEVASWWKGSFSFPDCPRSHPNFPRAGLLRFAADPNPLLRALVPDDPKATAADVERLAADPDPTVRRAAAEDRRLSPATVSALAADPDAGVRYRARANPVLPVADLVALLLEPRTAEHAVRNPAVPLAVMHRMLALGAPHAATAR</sequence>
<comment type="caution">
    <text evidence="1">The sequence shown here is derived from an EMBL/GenBank/DDBJ whole genome shotgun (WGS) entry which is preliminary data.</text>
</comment>
<accession>A0A9W6Q8W0</accession>
<name>A0A9W6Q8W0_9ACTN</name>
<evidence type="ECO:0000313" key="1">
    <source>
        <dbReference type="EMBL" id="GLW72495.1"/>
    </source>
</evidence>
<dbReference type="InterPro" id="IPR011989">
    <property type="entry name" value="ARM-like"/>
</dbReference>
<evidence type="ECO:0000313" key="2">
    <source>
        <dbReference type="Proteomes" id="UP001165041"/>
    </source>
</evidence>
<protein>
    <submittedName>
        <fullName evidence="1">Uncharacterized protein</fullName>
    </submittedName>
</protein>
<dbReference type="Proteomes" id="UP001165041">
    <property type="component" value="Unassembled WGS sequence"/>
</dbReference>
<proteinExistence type="predicted"/>